<feature type="compositionally biased region" description="Polar residues" evidence="13">
    <location>
        <begin position="1307"/>
        <end position="1318"/>
    </location>
</feature>
<feature type="compositionally biased region" description="Pro residues" evidence="13">
    <location>
        <begin position="445"/>
        <end position="460"/>
    </location>
</feature>
<evidence type="ECO:0000256" key="13">
    <source>
        <dbReference type="SAM" id="MobiDB-lite"/>
    </source>
</evidence>
<evidence type="ECO:0000256" key="7">
    <source>
        <dbReference type="ARBA" id="ARBA00022801"/>
    </source>
</evidence>
<feature type="compositionally biased region" description="Basic and acidic residues" evidence="13">
    <location>
        <begin position="1264"/>
        <end position="1292"/>
    </location>
</feature>
<feature type="region of interest" description="Disordered" evidence="13">
    <location>
        <begin position="275"/>
        <end position="599"/>
    </location>
</feature>
<feature type="compositionally biased region" description="Acidic residues" evidence="13">
    <location>
        <begin position="1245"/>
        <end position="1254"/>
    </location>
</feature>
<keyword evidence="16" id="KW-1185">Reference proteome</keyword>
<feature type="compositionally biased region" description="Polar residues" evidence="13">
    <location>
        <begin position="522"/>
        <end position="550"/>
    </location>
</feature>
<evidence type="ECO:0000256" key="6">
    <source>
        <dbReference type="ARBA" id="ARBA00022670"/>
    </source>
</evidence>
<evidence type="ECO:0000256" key="11">
    <source>
        <dbReference type="ARBA" id="ARBA00029362"/>
    </source>
</evidence>
<dbReference type="GO" id="GO:0000423">
    <property type="term" value="P:mitophagy"/>
    <property type="evidence" value="ECO:0007669"/>
    <property type="project" value="TreeGrafter"/>
</dbReference>
<feature type="compositionally biased region" description="Basic and acidic residues" evidence="13">
    <location>
        <begin position="16"/>
        <end position="27"/>
    </location>
</feature>
<evidence type="ECO:0000256" key="5">
    <source>
        <dbReference type="ARBA" id="ARBA00022490"/>
    </source>
</evidence>
<evidence type="ECO:0000256" key="4">
    <source>
        <dbReference type="ARBA" id="ARBA00022448"/>
    </source>
</evidence>
<dbReference type="SUPFAM" id="SSF54001">
    <property type="entry name" value="Cysteine proteinases"/>
    <property type="match status" value="1"/>
</dbReference>
<evidence type="ECO:0000259" key="14">
    <source>
        <dbReference type="Pfam" id="PF03416"/>
    </source>
</evidence>
<dbReference type="GO" id="GO:0000045">
    <property type="term" value="P:autophagosome assembly"/>
    <property type="evidence" value="ECO:0007669"/>
    <property type="project" value="TreeGrafter"/>
</dbReference>
<reference evidence="15 16" key="1">
    <citation type="journal article" date="2018" name="Mol. Biol. Evol.">
        <title>Broad Genomic Sampling Reveals a Smut Pathogenic Ancestry of the Fungal Clade Ustilaginomycotina.</title>
        <authorList>
            <person name="Kijpornyongpan T."/>
            <person name="Mondo S.J."/>
            <person name="Barry K."/>
            <person name="Sandor L."/>
            <person name="Lee J."/>
            <person name="Lipzen A."/>
            <person name="Pangilinan J."/>
            <person name="LaButti K."/>
            <person name="Hainaut M."/>
            <person name="Henrissat B."/>
            <person name="Grigoriev I.V."/>
            <person name="Spatafora J.W."/>
            <person name="Aime M.C."/>
        </authorList>
    </citation>
    <scope>NUCLEOTIDE SEQUENCE [LARGE SCALE GENOMIC DNA]</scope>
    <source>
        <strain evidence="15 16">MCA 4198</strain>
    </source>
</reference>
<feature type="compositionally biased region" description="Acidic residues" evidence="13">
    <location>
        <begin position="1293"/>
        <end position="1303"/>
    </location>
</feature>
<feature type="compositionally biased region" description="Low complexity" evidence="13">
    <location>
        <begin position="192"/>
        <end position="213"/>
    </location>
</feature>
<feature type="compositionally biased region" description="Low complexity" evidence="13">
    <location>
        <begin position="372"/>
        <end position="383"/>
    </location>
</feature>
<feature type="compositionally biased region" description="Polar residues" evidence="13">
    <location>
        <begin position="232"/>
        <end position="242"/>
    </location>
</feature>
<dbReference type="GO" id="GO:0015031">
    <property type="term" value="P:protein transport"/>
    <property type="evidence" value="ECO:0007669"/>
    <property type="project" value="UniProtKB-KW"/>
</dbReference>
<dbReference type="GO" id="GO:0035973">
    <property type="term" value="P:aggrephagy"/>
    <property type="evidence" value="ECO:0007669"/>
    <property type="project" value="TreeGrafter"/>
</dbReference>
<dbReference type="InterPro" id="IPR038765">
    <property type="entry name" value="Papain-like_cys_pep_sf"/>
</dbReference>
<keyword evidence="5" id="KW-0963">Cytoplasm</keyword>
<organism evidence="15 16">
    <name type="scientific">Acaromyces ingoldii</name>
    <dbReference type="NCBI Taxonomy" id="215250"/>
    <lineage>
        <taxon>Eukaryota</taxon>
        <taxon>Fungi</taxon>
        <taxon>Dikarya</taxon>
        <taxon>Basidiomycota</taxon>
        <taxon>Ustilaginomycotina</taxon>
        <taxon>Exobasidiomycetes</taxon>
        <taxon>Exobasidiales</taxon>
        <taxon>Cryptobasidiaceae</taxon>
        <taxon>Acaromyces</taxon>
    </lineage>
</organism>
<dbReference type="GO" id="GO:0000407">
    <property type="term" value="C:phagophore assembly site"/>
    <property type="evidence" value="ECO:0007669"/>
    <property type="project" value="UniProtKB-SubCell"/>
</dbReference>
<keyword evidence="9" id="KW-0653">Protein transport</keyword>
<dbReference type="GO" id="GO:0004197">
    <property type="term" value="F:cysteine-type endopeptidase activity"/>
    <property type="evidence" value="ECO:0007669"/>
    <property type="project" value="TreeGrafter"/>
</dbReference>
<feature type="compositionally biased region" description="Polar residues" evidence="13">
    <location>
        <begin position="663"/>
        <end position="681"/>
    </location>
</feature>
<feature type="compositionally biased region" description="Low complexity" evidence="13">
    <location>
        <begin position="1347"/>
        <end position="1380"/>
    </location>
</feature>
<feature type="compositionally biased region" description="Basic and acidic residues" evidence="13">
    <location>
        <begin position="358"/>
        <end position="371"/>
    </location>
</feature>
<dbReference type="GO" id="GO:0016485">
    <property type="term" value="P:protein processing"/>
    <property type="evidence" value="ECO:0007669"/>
    <property type="project" value="TreeGrafter"/>
</dbReference>
<proteinExistence type="inferred from homology"/>
<dbReference type="GeneID" id="37043694"/>
<feature type="compositionally biased region" description="Polar residues" evidence="13">
    <location>
        <begin position="98"/>
        <end position="117"/>
    </location>
</feature>
<name>A0A316YM91_9BASI</name>
<keyword evidence="8" id="KW-0788">Thiol protease</keyword>
<keyword evidence="6" id="KW-0645">Protease</keyword>
<feature type="region of interest" description="Disordered" evidence="13">
    <location>
        <begin position="1"/>
        <end position="263"/>
    </location>
</feature>
<feature type="compositionally biased region" description="Polar residues" evidence="13">
    <location>
        <begin position="1381"/>
        <end position="1394"/>
    </location>
</feature>
<dbReference type="InterPro" id="IPR005078">
    <property type="entry name" value="Peptidase_C54"/>
</dbReference>
<keyword evidence="4" id="KW-0813">Transport</keyword>
<comment type="catalytic activity">
    <reaction evidence="11">
        <text>[protein]-C-terminal L-amino acid-glycyl-phosphatidylethanolamide + H2O = [protein]-C-terminal L-amino acid-glycine + a 1,2-diacyl-sn-glycero-3-phosphoethanolamine</text>
        <dbReference type="Rhea" id="RHEA:67548"/>
        <dbReference type="Rhea" id="RHEA-COMP:17323"/>
        <dbReference type="Rhea" id="RHEA-COMP:17324"/>
        <dbReference type="ChEBI" id="CHEBI:15377"/>
        <dbReference type="ChEBI" id="CHEBI:64612"/>
        <dbReference type="ChEBI" id="CHEBI:172940"/>
        <dbReference type="ChEBI" id="CHEBI:172941"/>
    </reaction>
    <physiologicalReaction direction="left-to-right" evidence="11">
        <dbReference type="Rhea" id="RHEA:67549"/>
    </physiologicalReaction>
</comment>
<dbReference type="RefSeq" id="XP_025377858.1">
    <property type="nucleotide sequence ID" value="XM_025521778.1"/>
</dbReference>
<dbReference type="GO" id="GO:0034727">
    <property type="term" value="P:piecemeal microautophagy of the nucleus"/>
    <property type="evidence" value="ECO:0007669"/>
    <property type="project" value="TreeGrafter"/>
</dbReference>
<comment type="subcellular location">
    <subcellularLocation>
        <location evidence="2">Cytoplasm</location>
    </subcellularLocation>
    <subcellularLocation>
        <location evidence="1">Preautophagosomal structure</location>
    </subcellularLocation>
</comment>
<feature type="compositionally biased region" description="Low complexity" evidence="13">
    <location>
        <begin position="551"/>
        <end position="564"/>
    </location>
</feature>
<protein>
    <recommendedName>
        <fullName evidence="12">Autophagy-related protein 4</fullName>
    </recommendedName>
</protein>
<comment type="similarity">
    <text evidence="3">Belongs to the peptidase C54 family.</text>
</comment>
<evidence type="ECO:0000256" key="2">
    <source>
        <dbReference type="ARBA" id="ARBA00004496"/>
    </source>
</evidence>
<dbReference type="STRING" id="215250.A0A316YM91"/>
<evidence type="ECO:0000256" key="3">
    <source>
        <dbReference type="ARBA" id="ARBA00010958"/>
    </source>
</evidence>
<dbReference type="Proteomes" id="UP000245768">
    <property type="component" value="Unassembled WGS sequence"/>
</dbReference>
<dbReference type="GO" id="GO:0019786">
    <property type="term" value="F:protein-phosphatidylethanolamide deconjugating activity"/>
    <property type="evidence" value="ECO:0007669"/>
    <property type="project" value="InterPro"/>
</dbReference>
<dbReference type="Pfam" id="PF03416">
    <property type="entry name" value="Peptidase_C54"/>
    <property type="match status" value="1"/>
</dbReference>
<dbReference type="EMBL" id="KZ819636">
    <property type="protein sequence ID" value="PWN90660.1"/>
    <property type="molecule type" value="Genomic_DNA"/>
</dbReference>
<dbReference type="OrthoDB" id="2960936at2759"/>
<dbReference type="InterPro" id="IPR046792">
    <property type="entry name" value="Peptidase_C54_cat"/>
</dbReference>
<feature type="domain" description="Peptidase C54 catalytic" evidence="14">
    <location>
        <begin position="794"/>
        <end position="1223"/>
    </location>
</feature>
<sequence length="1458" mass="154122">MDGGAAGERSQGGAHEQQEERSDRIDEMLGSSPVWEPPSTAAPVTQRGSDTSPSSSPPGPDSRSVREESLSSQDGLAHDFEAISIEPQPSAPAHKDSTNAADQDLSSTPHISPSLHQLQEPFEEGQAGERLPRSQSGSSIASSSHSSYLGGSGRRAKRQADATSGEGAAGPSAWNRGSSQMASISSPPPQSPSKSNRPRSSSFNTPSPSSSRPQTADAMSPPSSSLKERPRSSTWRSPSAAVSSIDDAPQTTPRSSFTMLARSASRRSVYSAFNFVDHSAEPMPSSSTSSRINRDELPPSPPKERRRLFSRSRSSLPVSDGSNATRTSPMLRAQPGGSGGGGSNGKGIVRRISSRTFFGKERDRSNDEAMRSTDSLASTSSTARQETGAKKTGGMLGRTATLPNWAKKKKGNKGSDASETSEGPQGLARASMESYASVTSSAATGPPPPPPVSASSPPEPETLSNSSRRLGLGIAEEEEESQQRSKPLHPPNLDQSEEGGLPRRLSGWLLNMIGSEGVQPSPGLSVSPPTRPDTSQQKGPSSSDLADTNVTSPSTSALSTSPTSGARTKAGGGILSSLSNTGRNRTDGATGGVGNSARSGLDRALRYFLDSGEQNDDEGIWLLGVWHGPKTDVVSPEQRQQQQQQVHGPSIEISGASPRAPKTAQQGASKATVGSESSSSPLHHHMDLDGDDESSNSSARRTRETSPSIASASTGGSLGRKAKRPSTPEPQVEVDDGNDHVVARNPPTPQTSPVPGHSRSSNGTSAGTPFVSAPTRGASASSSVHDKTLPAGPSFQVDFCSRVWCTYRSHFVPIARDGSISSQAENAAAEAAQQAAANADTGSPATPIGVRTGWLGRRTGEGNASTDALGVIVSPSQQQSGLGASLGIPTPSGTSPGSNSGGGSLGEKMGIPNLWGRATAAAQAVGLGGRSGLTTDAGWGCMLRTGQSVLANALIDTHLGRDWRRQSAAPALSNAAPSIEEDREAHDAWRRARTEYASYVRIISWFMDEPSLACPFGVHRMAREGKRLGKEVGEWFGPSTAAGAIKKLVDDYPHCGIGVSVATDGAVYLDQVRQAAQTPGVWPKKQWSRPVLILIGIRLGLDGVHPTYYESVKKTFTFPQSVGIAGGRPSSSYYFVGYQGASLFYLDPHHVRSCVPFRHPPPYAATEEKTEAAEEWWAHAYGEQELASFHCDRPRRMPMKSLDPSMLLGFLCQDEASLSDLVQRVKELPKTIFSILEAPPKWMEDDMDDEEDERALESFSESSTDGRDADVDSNLHDQAEGKEEGDGEKVERETEDGEVDSPMEENLGSSHMTATPRTEGTFEFVNGGGRSGASPQISMRRHDVRLASNASSNRTTRAAADASSRPSSPPSMQRSASSSTHPQVEQSPNFSQQLQHDESLSGAYSVVSDSDAGSTWEEVDRPAVPSSPPRTRTQATFGGQAPSLAELGNHHHHHQQQR</sequence>
<feature type="compositionally biased region" description="Polar residues" evidence="13">
    <location>
        <begin position="695"/>
        <end position="715"/>
    </location>
</feature>
<evidence type="ECO:0000256" key="12">
    <source>
        <dbReference type="ARBA" id="ARBA00030240"/>
    </source>
</evidence>
<feature type="region of interest" description="Disordered" evidence="13">
    <location>
        <begin position="1242"/>
        <end position="1458"/>
    </location>
</feature>
<evidence type="ECO:0000256" key="9">
    <source>
        <dbReference type="ARBA" id="ARBA00022927"/>
    </source>
</evidence>
<keyword evidence="7" id="KW-0378">Hydrolase</keyword>
<feature type="compositionally biased region" description="Low complexity" evidence="13">
    <location>
        <begin position="885"/>
        <end position="898"/>
    </location>
</feature>
<dbReference type="PANTHER" id="PTHR22624:SF49">
    <property type="entry name" value="CYSTEINE PROTEASE"/>
    <property type="match status" value="1"/>
</dbReference>
<keyword evidence="10" id="KW-0072">Autophagy</keyword>
<evidence type="ECO:0000256" key="10">
    <source>
        <dbReference type="ARBA" id="ARBA00023006"/>
    </source>
</evidence>
<feature type="compositionally biased region" description="Gly residues" evidence="13">
    <location>
        <begin position="336"/>
        <end position="345"/>
    </location>
</feature>
<accession>A0A316YM91</accession>
<feature type="compositionally biased region" description="Polar residues" evidence="13">
    <location>
        <begin position="758"/>
        <end position="767"/>
    </location>
</feature>
<feature type="compositionally biased region" description="Low complexity" evidence="13">
    <location>
        <begin position="134"/>
        <end position="149"/>
    </location>
</feature>
<gene>
    <name evidence="15" type="ORF">FA10DRAFT_267109</name>
</gene>
<feature type="compositionally biased region" description="Polar residues" evidence="13">
    <location>
        <begin position="249"/>
        <end position="258"/>
    </location>
</feature>
<dbReference type="InParanoid" id="A0A316YM91"/>
<feature type="region of interest" description="Disordered" evidence="13">
    <location>
        <begin position="880"/>
        <end position="909"/>
    </location>
</feature>
<evidence type="ECO:0000256" key="1">
    <source>
        <dbReference type="ARBA" id="ARBA00004329"/>
    </source>
</evidence>
<evidence type="ECO:0000256" key="8">
    <source>
        <dbReference type="ARBA" id="ARBA00022807"/>
    </source>
</evidence>
<evidence type="ECO:0000313" key="16">
    <source>
        <dbReference type="Proteomes" id="UP000245768"/>
    </source>
</evidence>
<feature type="region of interest" description="Disordered" evidence="13">
    <location>
        <begin position="630"/>
        <end position="792"/>
    </location>
</feature>
<evidence type="ECO:0000313" key="15">
    <source>
        <dbReference type="EMBL" id="PWN90660.1"/>
    </source>
</evidence>
<dbReference type="PANTHER" id="PTHR22624">
    <property type="entry name" value="CYSTEINE PROTEASE ATG4"/>
    <property type="match status" value="1"/>
</dbReference>